<feature type="transmembrane region" description="Helical" evidence="1">
    <location>
        <begin position="30"/>
        <end position="54"/>
    </location>
</feature>
<dbReference type="InterPro" id="IPR046586">
    <property type="entry name" value="DUF6644"/>
</dbReference>
<evidence type="ECO:0000256" key="1">
    <source>
        <dbReference type="SAM" id="Phobius"/>
    </source>
</evidence>
<keyword evidence="1" id="KW-1133">Transmembrane helix</keyword>
<name>A0A2J7TC83_METSI</name>
<feature type="transmembrane region" description="Helical" evidence="1">
    <location>
        <begin position="66"/>
        <end position="86"/>
    </location>
</feature>
<dbReference type="AlphaFoldDB" id="A0A2J7TC83"/>
<accession>A0A2J7TC83</accession>
<dbReference type="RefSeq" id="WP_102845290.1">
    <property type="nucleotide sequence ID" value="NZ_PDZR01000034.1"/>
</dbReference>
<feature type="transmembrane region" description="Helical" evidence="1">
    <location>
        <begin position="138"/>
        <end position="157"/>
    </location>
</feature>
<organism evidence="3 4">
    <name type="scientific">Methylocella silvestris</name>
    <dbReference type="NCBI Taxonomy" id="199596"/>
    <lineage>
        <taxon>Bacteria</taxon>
        <taxon>Pseudomonadati</taxon>
        <taxon>Pseudomonadota</taxon>
        <taxon>Alphaproteobacteria</taxon>
        <taxon>Hyphomicrobiales</taxon>
        <taxon>Beijerinckiaceae</taxon>
        <taxon>Methylocella</taxon>
    </lineage>
</organism>
<dbReference type="EMBL" id="PDZR01000034">
    <property type="protein sequence ID" value="PNG24370.1"/>
    <property type="molecule type" value="Genomic_DNA"/>
</dbReference>
<evidence type="ECO:0000313" key="3">
    <source>
        <dbReference type="EMBL" id="PNG24370.1"/>
    </source>
</evidence>
<evidence type="ECO:0000313" key="4">
    <source>
        <dbReference type="Proteomes" id="UP000236286"/>
    </source>
</evidence>
<keyword evidence="1" id="KW-0472">Membrane</keyword>
<dbReference type="Pfam" id="PF20349">
    <property type="entry name" value="DUF6644"/>
    <property type="match status" value="1"/>
</dbReference>
<reference evidence="3 4" key="1">
    <citation type="submission" date="2017-10" db="EMBL/GenBank/DDBJ databases">
        <title>Genome announcement of Methylocella silvestris TVC from permafrost.</title>
        <authorList>
            <person name="Wang J."/>
            <person name="Geng K."/>
            <person name="Ul-Haque F."/>
            <person name="Crombie A.T."/>
            <person name="Street L.E."/>
            <person name="Wookey P.A."/>
            <person name="Murrell J.C."/>
            <person name="Pratscher J."/>
        </authorList>
    </citation>
    <scope>NUCLEOTIDE SEQUENCE [LARGE SCALE GENOMIC DNA]</scope>
    <source>
        <strain evidence="3 4">TVC</strain>
    </source>
</reference>
<protein>
    <recommendedName>
        <fullName evidence="2">DUF6644 domain-containing protein</fullName>
    </recommendedName>
</protein>
<gene>
    <name evidence="3" type="ORF">CR492_18960</name>
</gene>
<sequence length="163" mass="18097">MEQLFQWLQNSPLGAAVRMQGDLFPILETIHVISITATVGCIVIMDLRLVGLVWTKRSVGRVIGDALPVVWIGFVIALISGFALFASHAVNYWRDSWFVWKFVFMAMAFVNQLVFHIITGKDLHSWKASFQLPVSAKVAGAVSLALWIAIVACGRMIGFTMDV</sequence>
<feature type="domain" description="DUF6644" evidence="2">
    <location>
        <begin position="5"/>
        <end position="159"/>
    </location>
</feature>
<feature type="transmembrane region" description="Helical" evidence="1">
    <location>
        <begin position="98"/>
        <end position="118"/>
    </location>
</feature>
<dbReference type="OrthoDB" id="118399at2"/>
<evidence type="ECO:0000259" key="2">
    <source>
        <dbReference type="Pfam" id="PF20349"/>
    </source>
</evidence>
<proteinExistence type="predicted"/>
<comment type="caution">
    <text evidence="3">The sequence shown here is derived from an EMBL/GenBank/DDBJ whole genome shotgun (WGS) entry which is preliminary data.</text>
</comment>
<dbReference type="Proteomes" id="UP000236286">
    <property type="component" value="Unassembled WGS sequence"/>
</dbReference>
<keyword evidence="1" id="KW-0812">Transmembrane</keyword>